<reference evidence="2 3" key="1">
    <citation type="journal article" date="2024" name="G3 (Bethesda)">
        <title>Genome assembly of Hibiscus sabdariffa L. provides insights into metabolisms of medicinal natural products.</title>
        <authorList>
            <person name="Kim T."/>
        </authorList>
    </citation>
    <scope>NUCLEOTIDE SEQUENCE [LARGE SCALE GENOMIC DNA]</scope>
    <source>
        <strain evidence="2">TK-2024</strain>
        <tissue evidence="2">Old leaves</tissue>
    </source>
</reference>
<evidence type="ECO:0000256" key="1">
    <source>
        <dbReference type="SAM" id="Phobius"/>
    </source>
</evidence>
<accession>A0ABR1ZHR1</accession>
<sequence>PILLPFLFCRCSIPILFPISFVVSVSLLVNFFGGTFWWCLFLLFQLDSLAIMVDLTEVSQPAAGVSEAVAAGGSSGDATFANK</sequence>
<proteinExistence type="predicted"/>
<dbReference type="EMBL" id="JBBPBM010002221">
    <property type="protein sequence ID" value="KAK8479726.1"/>
    <property type="molecule type" value="Genomic_DNA"/>
</dbReference>
<dbReference type="Proteomes" id="UP001472677">
    <property type="component" value="Unassembled WGS sequence"/>
</dbReference>
<protein>
    <submittedName>
        <fullName evidence="2">Uncharacterized protein</fullName>
    </submittedName>
</protein>
<feature type="non-terminal residue" evidence="2">
    <location>
        <position position="1"/>
    </location>
</feature>
<evidence type="ECO:0000313" key="2">
    <source>
        <dbReference type="EMBL" id="KAK8479726.1"/>
    </source>
</evidence>
<name>A0ABR1ZHR1_9ROSI</name>
<keyword evidence="3" id="KW-1185">Reference proteome</keyword>
<gene>
    <name evidence="2" type="ORF">V6N12_058182</name>
</gene>
<feature type="transmembrane region" description="Helical" evidence="1">
    <location>
        <begin position="7"/>
        <end position="29"/>
    </location>
</feature>
<keyword evidence="1" id="KW-0472">Membrane</keyword>
<organism evidence="2 3">
    <name type="scientific">Hibiscus sabdariffa</name>
    <name type="common">roselle</name>
    <dbReference type="NCBI Taxonomy" id="183260"/>
    <lineage>
        <taxon>Eukaryota</taxon>
        <taxon>Viridiplantae</taxon>
        <taxon>Streptophyta</taxon>
        <taxon>Embryophyta</taxon>
        <taxon>Tracheophyta</taxon>
        <taxon>Spermatophyta</taxon>
        <taxon>Magnoliopsida</taxon>
        <taxon>eudicotyledons</taxon>
        <taxon>Gunneridae</taxon>
        <taxon>Pentapetalae</taxon>
        <taxon>rosids</taxon>
        <taxon>malvids</taxon>
        <taxon>Malvales</taxon>
        <taxon>Malvaceae</taxon>
        <taxon>Malvoideae</taxon>
        <taxon>Hibiscus</taxon>
    </lineage>
</organism>
<keyword evidence="1" id="KW-1133">Transmembrane helix</keyword>
<keyword evidence="1" id="KW-0812">Transmembrane</keyword>
<comment type="caution">
    <text evidence="2">The sequence shown here is derived from an EMBL/GenBank/DDBJ whole genome shotgun (WGS) entry which is preliminary data.</text>
</comment>
<evidence type="ECO:0000313" key="3">
    <source>
        <dbReference type="Proteomes" id="UP001472677"/>
    </source>
</evidence>